<dbReference type="Proteomes" id="UP000189818">
    <property type="component" value="Unassembled WGS sequence"/>
</dbReference>
<dbReference type="OrthoDB" id="9800831at2"/>
<gene>
    <name evidence="2" type="ORF">SAMN06295920_111207</name>
</gene>
<organism evidence="2 3">
    <name type="scientific">Rhizorhabdus histidinilytica</name>
    <dbReference type="NCBI Taxonomy" id="439228"/>
    <lineage>
        <taxon>Bacteria</taxon>
        <taxon>Pseudomonadati</taxon>
        <taxon>Pseudomonadota</taxon>
        <taxon>Alphaproteobacteria</taxon>
        <taxon>Sphingomonadales</taxon>
        <taxon>Sphingomonadaceae</taxon>
        <taxon>Rhizorhabdus</taxon>
    </lineage>
</organism>
<dbReference type="InterPro" id="IPR018754">
    <property type="entry name" value="RovC-like_DNA-bd"/>
</dbReference>
<proteinExistence type="predicted"/>
<evidence type="ECO:0000313" key="3">
    <source>
        <dbReference type="Proteomes" id="UP000189818"/>
    </source>
</evidence>
<evidence type="ECO:0000313" key="2">
    <source>
        <dbReference type="EMBL" id="SKC02805.1"/>
    </source>
</evidence>
<feature type="domain" description="T6SS Transcription factor RovC-like DNA binding" evidence="1">
    <location>
        <begin position="58"/>
        <end position="154"/>
    </location>
</feature>
<dbReference type="Pfam" id="PF10074">
    <property type="entry name" value="RovC_DNA-bd"/>
    <property type="match status" value="1"/>
</dbReference>
<keyword evidence="3" id="KW-1185">Reference proteome</keyword>
<name>A0A1T5G2V9_9SPHN</name>
<dbReference type="AlphaFoldDB" id="A0A1T5G2V9"/>
<evidence type="ECO:0000259" key="1">
    <source>
        <dbReference type="Pfam" id="PF10074"/>
    </source>
</evidence>
<sequence length="158" mass="17414">MIDVLRLGVGVFVQPGDTGPERLLLRQGGVHVRLDVVDGTVLAGPIVPRFILSGLDDLGARMLTLKRLDCLVRTGRLVRSLLPRERRAARWALMLRALDAVRAGASQRELAAGLFGNSRVAADWRGTSDYLRLQVQRLLREGRRLVAGGYRQLLLGRG</sequence>
<dbReference type="EMBL" id="FUYM01000011">
    <property type="protein sequence ID" value="SKC02805.1"/>
    <property type="molecule type" value="Genomic_DNA"/>
</dbReference>
<dbReference type="STRING" id="439228.SAMN06295920_111207"/>
<accession>A0A1T5G2V9</accession>
<reference evidence="3" key="1">
    <citation type="submission" date="2017-02" db="EMBL/GenBank/DDBJ databases">
        <authorList>
            <person name="Varghese N."/>
            <person name="Submissions S."/>
        </authorList>
    </citation>
    <scope>NUCLEOTIDE SEQUENCE [LARGE SCALE GENOMIC DNA]</scope>
    <source>
        <strain evidence="3">UM2</strain>
    </source>
</reference>
<protein>
    <recommendedName>
        <fullName evidence="1">T6SS Transcription factor RovC-like DNA binding domain-containing protein</fullName>
    </recommendedName>
</protein>